<gene>
    <name evidence="1" type="ORF">IF1G_08844</name>
</gene>
<reference evidence="1 2" key="1">
    <citation type="journal article" date="2019" name="Appl. Microbiol. Biotechnol.">
        <title>Genome sequence of Isaria javanica and comparative genome analysis insights into family S53 peptidase evolution in fungal entomopathogens.</title>
        <authorList>
            <person name="Lin R."/>
            <person name="Zhang X."/>
            <person name="Xin B."/>
            <person name="Zou M."/>
            <person name="Gao Y."/>
            <person name="Qin F."/>
            <person name="Hu Q."/>
            <person name="Xie B."/>
            <person name="Cheng X."/>
        </authorList>
    </citation>
    <scope>NUCLEOTIDE SEQUENCE [LARGE SCALE GENOMIC DNA]</scope>
    <source>
        <strain evidence="1 2">IJ1G</strain>
    </source>
</reference>
<accession>A0A545USA0</accession>
<organism evidence="1 2">
    <name type="scientific">Cordyceps javanica</name>
    <dbReference type="NCBI Taxonomy" id="43265"/>
    <lineage>
        <taxon>Eukaryota</taxon>
        <taxon>Fungi</taxon>
        <taxon>Dikarya</taxon>
        <taxon>Ascomycota</taxon>
        <taxon>Pezizomycotina</taxon>
        <taxon>Sordariomycetes</taxon>
        <taxon>Hypocreomycetidae</taxon>
        <taxon>Hypocreales</taxon>
        <taxon>Cordycipitaceae</taxon>
        <taxon>Cordyceps</taxon>
    </lineage>
</organism>
<comment type="caution">
    <text evidence="1">The sequence shown here is derived from an EMBL/GenBank/DDBJ whole genome shotgun (WGS) entry which is preliminary data.</text>
</comment>
<dbReference type="Proteomes" id="UP000315783">
    <property type="component" value="Unassembled WGS sequence"/>
</dbReference>
<sequence>MLQSNGFFYSVLSSGHGALHGVQLLCNLPVHPNSTVVQSLCVIFPGCWIVLSLLPKPLLHVHTHTPVSIKPAARVCSSWFYPQPANCANLASPPRDFSLLILAKLYYLASPNKDERQIFPSFPAFAQFLFIVTGLSLLHVRFHTQPSWCLITNSSVLT</sequence>
<name>A0A545USA0_9HYPO</name>
<dbReference type="EMBL" id="SPUK01000015">
    <property type="protein sequence ID" value="TQV92326.1"/>
    <property type="molecule type" value="Genomic_DNA"/>
</dbReference>
<proteinExistence type="predicted"/>
<evidence type="ECO:0000313" key="1">
    <source>
        <dbReference type="EMBL" id="TQV92326.1"/>
    </source>
</evidence>
<protein>
    <submittedName>
        <fullName evidence="1">Uncharacterized protein</fullName>
    </submittedName>
</protein>
<dbReference type="AlphaFoldDB" id="A0A545USA0"/>
<evidence type="ECO:0000313" key="2">
    <source>
        <dbReference type="Proteomes" id="UP000315783"/>
    </source>
</evidence>
<keyword evidence="2" id="KW-1185">Reference proteome</keyword>